<comment type="caution">
    <text evidence="3">The sequence shown here is derived from an EMBL/GenBank/DDBJ whole genome shotgun (WGS) entry which is preliminary data.</text>
</comment>
<feature type="transmembrane region" description="Helical" evidence="2">
    <location>
        <begin position="164"/>
        <end position="183"/>
    </location>
</feature>
<keyword evidence="2" id="KW-0812">Transmembrane</keyword>
<keyword evidence="2" id="KW-1133">Transmembrane helix</keyword>
<protein>
    <submittedName>
        <fullName evidence="3">Membrane protein</fullName>
    </submittedName>
</protein>
<feature type="transmembrane region" description="Helical" evidence="2">
    <location>
        <begin position="218"/>
        <end position="234"/>
    </location>
</feature>
<evidence type="ECO:0000256" key="1">
    <source>
        <dbReference type="SAM" id="MobiDB-lite"/>
    </source>
</evidence>
<dbReference type="InterPro" id="IPR019286">
    <property type="entry name" value="DUF2339_TM"/>
</dbReference>
<organism evidence="3 4">
    <name type="scientific">Cloacibacterium rupense</name>
    <dbReference type="NCBI Taxonomy" id="517423"/>
    <lineage>
        <taxon>Bacteria</taxon>
        <taxon>Pseudomonadati</taxon>
        <taxon>Bacteroidota</taxon>
        <taxon>Flavobacteriia</taxon>
        <taxon>Flavobacteriales</taxon>
        <taxon>Weeksellaceae</taxon>
    </lineage>
</organism>
<feature type="transmembrane region" description="Helical" evidence="2">
    <location>
        <begin position="292"/>
        <end position="311"/>
    </location>
</feature>
<feature type="transmembrane region" description="Helical" evidence="2">
    <location>
        <begin position="648"/>
        <end position="666"/>
    </location>
</feature>
<evidence type="ECO:0000313" key="4">
    <source>
        <dbReference type="Proteomes" id="UP000620064"/>
    </source>
</evidence>
<dbReference type="Proteomes" id="UP000620064">
    <property type="component" value="Unassembled WGS sequence"/>
</dbReference>
<feature type="transmembrane region" description="Helical" evidence="2">
    <location>
        <begin position="494"/>
        <end position="512"/>
    </location>
</feature>
<feature type="transmembrane region" description="Helical" evidence="2">
    <location>
        <begin position="550"/>
        <end position="566"/>
    </location>
</feature>
<feature type="transmembrane region" description="Helical" evidence="2">
    <location>
        <begin position="702"/>
        <end position="719"/>
    </location>
</feature>
<feature type="transmembrane region" description="Helical" evidence="2">
    <location>
        <begin position="195"/>
        <end position="212"/>
    </location>
</feature>
<feature type="transmembrane region" description="Helical" evidence="2">
    <location>
        <begin position="578"/>
        <end position="594"/>
    </location>
</feature>
<feature type="transmembrane region" description="Helical" evidence="2">
    <location>
        <begin position="606"/>
        <end position="628"/>
    </location>
</feature>
<feature type="region of interest" description="Disordered" evidence="1">
    <location>
        <begin position="38"/>
        <end position="57"/>
    </location>
</feature>
<feature type="transmembrane region" description="Helical" evidence="2">
    <location>
        <begin position="109"/>
        <end position="126"/>
    </location>
</feature>
<feature type="transmembrane region" description="Helical" evidence="2">
    <location>
        <begin position="346"/>
        <end position="364"/>
    </location>
</feature>
<feature type="transmembrane region" description="Helical" evidence="2">
    <location>
        <begin position="318"/>
        <end position="340"/>
    </location>
</feature>
<feature type="transmembrane region" description="Helical" evidence="2">
    <location>
        <begin position="422"/>
        <end position="441"/>
    </location>
</feature>
<reference evidence="4" key="1">
    <citation type="journal article" date="2019" name="Int. J. Syst. Evol. Microbiol.">
        <title>The Global Catalogue of Microorganisms (GCM) 10K type strain sequencing project: providing services to taxonomists for standard genome sequencing and annotation.</title>
        <authorList>
            <consortium name="The Broad Institute Genomics Platform"/>
            <consortium name="The Broad Institute Genome Sequencing Center for Infectious Disease"/>
            <person name="Wu L."/>
            <person name="Ma J."/>
        </authorList>
    </citation>
    <scope>NUCLEOTIDE SEQUENCE [LARGE SCALE GENOMIC DNA]</scope>
    <source>
        <strain evidence="4">CGMCC 1.7656</strain>
    </source>
</reference>
<feature type="transmembrane region" description="Helical" evidence="2">
    <location>
        <begin position="453"/>
        <end position="474"/>
    </location>
</feature>
<dbReference type="PANTHER" id="PTHR38434">
    <property type="entry name" value="BLL2549 PROTEIN"/>
    <property type="match status" value="1"/>
</dbReference>
<feature type="transmembrane region" description="Helical" evidence="2">
    <location>
        <begin position="398"/>
        <end position="415"/>
    </location>
</feature>
<keyword evidence="2" id="KW-0472">Membrane</keyword>
<accession>A0ABQ2NM12</accession>
<evidence type="ECO:0000256" key="2">
    <source>
        <dbReference type="SAM" id="Phobius"/>
    </source>
</evidence>
<dbReference type="PANTHER" id="PTHR38434:SF1">
    <property type="entry name" value="BLL2549 PROTEIN"/>
    <property type="match status" value="1"/>
</dbReference>
<feature type="transmembrane region" description="Helical" evidence="2">
    <location>
        <begin position="241"/>
        <end position="261"/>
    </location>
</feature>
<sequence length="734" mass="85353">MMLVNIILAILIFFLYSHFNGKINHLENEIKDLKRRNLLGKNPENSPSEDKITSPTEISEEKTIPETYLTFRNTKTEEPIAQNSPQNQTSESKENTWIDDVLSFVKQNILTIIGILTLVIGIGYFVKYAIDKNWIGETARFIIGMLIGFGIMGIGYFIHKNYKTFSSIISGGGVAILYLSVTLAFQEYHLFTQNIAFIFLVFITILAVITAYFYDSEVLIIFALIGGFASPLMVSNGNSNYLFLFIYISLLNLGMLAISYLKNWKSIGWFSYFTSYLYLTVWISDSLDQKTIYFVALFYVIFYAFAIRNYIKNKNWNALDILLLVMVNISSLIAITYIFRELNLEPIILFPLIFAGINALLWFIELKNNSSKIYHPIFIGITLSLITIAVALQFDLHIFTSLWAIEGSLLLFIWYKTKQDLFKRAFLFLLPLILIAELTSWTKYNEISHFNFIFNPIFFTGLLISVTFGTNYYFIRKNKAENGLDIEFEALFKFLALANLYVIFLLELMYLYRNSDDNFLYITGLLFTIFYIFILVLLSRFILEEKEEELLLFTIPVLITLLISKPDINTYFITKTGTYTYYLLYTIPLAYIIWKTLKKKYLTTKFAYYVLAIFFTYIISIELSHFYIVSNASKFNEILPLKSRYIYFYLPMIWTVCAITFLFLGLRKQIPDFVKFGFGLIGLMAVKLYALDVWKMDNISRIIAFIILGIILLSSSFMYQKLKGILKDFIENKK</sequence>
<proteinExistence type="predicted"/>
<name>A0ABQ2NM12_9FLAO</name>
<feature type="transmembrane region" description="Helical" evidence="2">
    <location>
        <begin position="673"/>
        <end position="690"/>
    </location>
</feature>
<gene>
    <name evidence="3" type="ORF">GCM10010992_07240</name>
</gene>
<evidence type="ECO:0000313" key="3">
    <source>
        <dbReference type="EMBL" id="GGP02522.1"/>
    </source>
</evidence>
<dbReference type="Pfam" id="PF10101">
    <property type="entry name" value="DUF2339"/>
    <property type="match status" value="1"/>
</dbReference>
<keyword evidence="4" id="KW-1185">Reference proteome</keyword>
<feature type="transmembrane region" description="Helical" evidence="2">
    <location>
        <begin position="373"/>
        <end position="392"/>
    </location>
</feature>
<dbReference type="RefSeq" id="WP_188616713.1">
    <property type="nucleotide sequence ID" value="NZ_BMLV01000001.1"/>
</dbReference>
<feature type="transmembrane region" description="Helical" evidence="2">
    <location>
        <begin position="138"/>
        <end position="158"/>
    </location>
</feature>
<dbReference type="EMBL" id="BMLV01000001">
    <property type="protein sequence ID" value="GGP02522.1"/>
    <property type="molecule type" value="Genomic_DNA"/>
</dbReference>
<feature type="transmembrane region" description="Helical" evidence="2">
    <location>
        <begin position="518"/>
        <end position="538"/>
    </location>
</feature>